<dbReference type="EMBL" id="VOPW01000001">
    <property type="protein sequence ID" value="TXC66869.1"/>
    <property type="molecule type" value="Genomic_DNA"/>
</dbReference>
<reference evidence="2 3" key="1">
    <citation type="submission" date="2019-08" db="EMBL/GenBank/DDBJ databases">
        <authorList>
            <person name="Khan S.A."/>
            <person name="Jeon C.O."/>
            <person name="Jeong S.E."/>
        </authorList>
    </citation>
    <scope>NUCLEOTIDE SEQUENCE [LARGE SCALE GENOMIC DNA]</scope>
    <source>
        <strain evidence="3">IMCC1728</strain>
    </source>
</reference>
<evidence type="ECO:0000313" key="2">
    <source>
        <dbReference type="EMBL" id="TXC66869.1"/>
    </source>
</evidence>
<protein>
    <submittedName>
        <fullName evidence="2">Capsule assembly Wzi family protein</fullName>
    </submittedName>
</protein>
<dbReference type="Gene3D" id="2.40.160.130">
    <property type="entry name" value="Capsule assembly protein Wzi"/>
    <property type="match status" value="1"/>
</dbReference>
<sequence>MVMVVDDSDARDCSLHAPAQGLPKVTACGLLHTLRVRVRAMPSSVRPLALAAVMASAAPALAAERSQLPLFRDSATLEALDGQAVQRAALTLAAANDAASPNLLGLPLQGRSGASLLLSGGEADGWRWQLGGSVRLQDGQGADLEGSGLSVPLGPGRAYASVERRHWGPSPFGSLILDGSARALPAIGWRKTSAQPFDWRGLSWLGPWRTDAFAGRLDNDAGPGVSSCLAGGWRSNRCVASCSAARASSSGAATAARRPSAACCAASRASTTSNRPTAAPNPATSSRDSTRAGRCPGAGRGACRCTAGRSAKTRPGTCRACTGQWWWRDRDNPGRWHGAALVRRAGRHDGRPPVLAGQAGDGLPAPAVSGRLCAAQRAAGASGRARRAAGLGRSRAATRRHADACDGAPRQRRAARSRRRVACRRGQRARAGPAASEWRDAAGRVRSLQLRVEVPLNDLR</sequence>
<feature type="compositionally biased region" description="Basic residues" evidence="1">
    <location>
        <begin position="410"/>
        <end position="428"/>
    </location>
</feature>
<proteinExistence type="predicted"/>
<dbReference type="InterPro" id="IPR038636">
    <property type="entry name" value="Wzi_sf"/>
</dbReference>
<comment type="caution">
    <text evidence="2">The sequence shown here is derived from an EMBL/GenBank/DDBJ whole genome shotgun (WGS) entry which is preliminary data.</text>
</comment>
<gene>
    <name evidence="2" type="ORF">FSC37_16965</name>
</gene>
<feature type="region of interest" description="Disordered" evidence="1">
    <location>
        <begin position="267"/>
        <end position="300"/>
    </location>
</feature>
<organism evidence="2 3">
    <name type="scientific">Piscinibacter aquaticus</name>
    <dbReference type="NCBI Taxonomy" id="392597"/>
    <lineage>
        <taxon>Bacteria</taxon>
        <taxon>Pseudomonadati</taxon>
        <taxon>Pseudomonadota</taxon>
        <taxon>Betaproteobacteria</taxon>
        <taxon>Burkholderiales</taxon>
        <taxon>Sphaerotilaceae</taxon>
        <taxon>Piscinibacter</taxon>
    </lineage>
</organism>
<name>A0A5C6U264_9BURK</name>
<feature type="region of interest" description="Disordered" evidence="1">
    <location>
        <begin position="385"/>
        <end position="437"/>
    </location>
</feature>
<accession>A0A5C6U264</accession>
<dbReference type="AlphaFoldDB" id="A0A5C6U264"/>
<evidence type="ECO:0000313" key="3">
    <source>
        <dbReference type="Proteomes" id="UP000321832"/>
    </source>
</evidence>
<keyword evidence="3" id="KW-1185">Reference proteome</keyword>
<feature type="compositionally biased region" description="Low complexity" evidence="1">
    <location>
        <begin position="267"/>
        <end position="278"/>
    </location>
</feature>
<dbReference type="Proteomes" id="UP000321832">
    <property type="component" value="Unassembled WGS sequence"/>
</dbReference>
<feature type="compositionally biased region" description="Low complexity" evidence="1">
    <location>
        <begin position="385"/>
        <end position="395"/>
    </location>
</feature>
<evidence type="ECO:0000256" key="1">
    <source>
        <dbReference type="SAM" id="MobiDB-lite"/>
    </source>
</evidence>